<dbReference type="EMBL" id="LT594324">
    <property type="protein sequence ID" value="SBT42934.1"/>
    <property type="molecule type" value="Genomic_DNA"/>
</dbReference>
<feature type="region of interest" description="Disordered" evidence="1">
    <location>
        <begin position="16"/>
        <end position="45"/>
    </location>
</feature>
<organism evidence="2 3">
    <name type="scientific">Micromonospora narathiwatensis</name>
    <dbReference type="NCBI Taxonomy" id="299146"/>
    <lineage>
        <taxon>Bacteria</taxon>
        <taxon>Bacillati</taxon>
        <taxon>Actinomycetota</taxon>
        <taxon>Actinomycetes</taxon>
        <taxon>Micromonosporales</taxon>
        <taxon>Micromonosporaceae</taxon>
        <taxon>Micromonospora</taxon>
    </lineage>
</organism>
<evidence type="ECO:0000313" key="2">
    <source>
        <dbReference type="EMBL" id="SBT42934.1"/>
    </source>
</evidence>
<keyword evidence="3" id="KW-1185">Reference proteome</keyword>
<dbReference type="Proteomes" id="UP000198765">
    <property type="component" value="Chromosome I"/>
</dbReference>
<dbReference type="AlphaFoldDB" id="A0A1A8ZGD8"/>
<reference evidence="2 3" key="1">
    <citation type="submission" date="2016-06" db="EMBL/GenBank/DDBJ databases">
        <authorList>
            <person name="Kjaerup R.B."/>
            <person name="Dalgaard T.S."/>
            <person name="Juul-Madsen H.R."/>
        </authorList>
    </citation>
    <scope>NUCLEOTIDE SEQUENCE [LARGE SCALE GENOMIC DNA]</scope>
    <source>
        <strain evidence="2 3">DSM 45248</strain>
    </source>
</reference>
<protein>
    <submittedName>
        <fullName evidence="2">Uncharacterized protein</fullName>
    </submittedName>
</protein>
<gene>
    <name evidence="2" type="ORF">GA0070621_1641</name>
</gene>
<feature type="region of interest" description="Disordered" evidence="1">
    <location>
        <begin position="58"/>
        <end position="84"/>
    </location>
</feature>
<evidence type="ECO:0000256" key="1">
    <source>
        <dbReference type="SAM" id="MobiDB-lite"/>
    </source>
</evidence>
<accession>A0A1A8ZGD8</accession>
<evidence type="ECO:0000313" key="3">
    <source>
        <dbReference type="Proteomes" id="UP000198765"/>
    </source>
</evidence>
<sequence length="84" mass="9458">MENDPGSSIRLRITKLIRDAHQDERAAAERTARPEPPDERPEPSVREQLARLHAMLDDLERQLPELRSDGLDGPAPARGRVASR</sequence>
<feature type="compositionally biased region" description="Basic and acidic residues" evidence="1">
    <location>
        <begin position="58"/>
        <end position="70"/>
    </location>
</feature>
<name>A0A1A8ZGD8_9ACTN</name>
<proteinExistence type="predicted"/>